<feature type="region of interest" description="Disordered" evidence="1">
    <location>
        <begin position="131"/>
        <end position="151"/>
    </location>
</feature>
<dbReference type="RefSeq" id="WP_010057581.1">
    <property type="nucleotide sequence ID" value="NZ_CP013738.1"/>
</dbReference>
<feature type="compositionally biased region" description="Acidic residues" evidence="1">
    <location>
        <begin position="137"/>
        <end position="151"/>
    </location>
</feature>
<protein>
    <submittedName>
        <fullName evidence="2">Uncharacterized protein</fullName>
    </submittedName>
</protein>
<evidence type="ECO:0000313" key="3">
    <source>
        <dbReference type="Proteomes" id="UP000064183"/>
    </source>
</evidence>
<gene>
    <name evidence="2" type="ORF">WQO_09360</name>
</gene>
<sequence>MRFSSDDLVCRIACNLEQVHTADEAMRAWLPLVSELRPVSAAFEAAHPDGLRRGYLADLLVVLPLPEDRATGGGSTRSRLLAAVDALAVRLGLDPADFETDEDGAGGALKAKDEQDGSPYGAYLVLALTGADPLNPDGEEKDCEDTGEDLP</sequence>
<dbReference type="AlphaFoldDB" id="A0A0U3LE18"/>
<dbReference type="Proteomes" id="UP000064183">
    <property type="component" value="Chromosome"/>
</dbReference>
<dbReference type="EMBL" id="CP013738">
    <property type="protein sequence ID" value="ALU93547.1"/>
    <property type="molecule type" value="Genomic_DNA"/>
</dbReference>
<reference evidence="2 3" key="1">
    <citation type="journal article" date="2012" name="J. Bacteriol.">
        <title>Draft genome sequence of Streptomyces globisporus C-1027, which produces an antitumor antibiotic consisting of a nine-membered enediyne with a chromoprotein.</title>
        <authorList>
            <person name="Wang L."/>
            <person name="Wang S."/>
            <person name="He Q."/>
            <person name="Yu T."/>
            <person name="Li Q."/>
            <person name="Hong B."/>
        </authorList>
    </citation>
    <scope>NUCLEOTIDE SEQUENCE [LARGE SCALE GENOMIC DNA]</scope>
    <source>
        <strain evidence="2 3">C-1027</strain>
    </source>
</reference>
<organism evidence="2 3">
    <name type="scientific">Streptomyces globisporus C-1027</name>
    <dbReference type="NCBI Taxonomy" id="1172567"/>
    <lineage>
        <taxon>Bacteria</taxon>
        <taxon>Bacillati</taxon>
        <taxon>Actinomycetota</taxon>
        <taxon>Actinomycetes</taxon>
        <taxon>Kitasatosporales</taxon>
        <taxon>Streptomycetaceae</taxon>
        <taxon>Streptomyces</taxon>
    </lineage>
</organism>
<evidence type="ECO:0000313" key="2">
    <source>
        <dbReference type="EMBL" id="ALU93547.1"/>
    </source>
</evidence>
<dbReference type="GeneID" id="27782533"/>
<feature type="region of interest" description="Disordered" evidence="1">
    <location>
        <begin position="96"/>
        <end position="116"/>
    </location>
</feature>
<evidence type="ECO:0000256" key="1">
    <source>
        <dbReference type="SAM" id="MobiDB-lite"/>
    </source>
</evidence>
<dbReference type="KEGG" id="sgb:WQO_09360"/>
<proteinExistence type="predicted"/>
<accession>A0A0U3LE18</accession>
<name>A0A0U3LE18_STRGL</name>